<keyword evidence="3" id="KW-0479">Metal-binding</keyword>
<evidence type="ECO:0000313" key="7">
    <source>
        <dbReference type="Proteomes" id="UP001305779"/>
    </source>
</evidence>
<evidence type="ECO:0000256" key="1">
    <source>
        <dbReference type="ARBA" id="ARBA00001971"/>
    </source>
</evidence>
<comment type="similarity">
    <text evidence="2">Belongs to the cytochrome P450 family.</text>
</comment>
<reference evidence="6 7" key="1">
    <citation type="journal article" date="2023" name="G3 (Bethesda)">
        <title>A chromosome-level genome assembly of Zasmidium syzygii isolated from banana leaves.</title>
        <authorList>
            <person name="van Westerhoven A.C."/>
            <person name="Mehrabi R."/>
            <person name="Talebi R."/>
            <person name="Steentjes M.B.F."/>
            <person name="Corcolon B."/>
            <person name="Chong P.A."/>
            <person name="Kema G.H.J."/>
            <person name="Seidl M.F."/>
        </authorList>
    </citation>
    <scope>NUCLEOTIDE SEQUENCE [LARGE SCALE GENOMIC DNA]</scope>
    <source>
        <strain evidence="6 7">P124</strain>
    </source>
</reference>
<keyword evidence="4" id="KW-0408">Iron</keyword>
<sequence>MARWSLVAALVHGLWRLAVSYGYLPWSNLLITIAIAYFLVITYDRLIYPFIDPLRKLPVAHISDLRVILTVTDAPRGETALRWAIEFQDHDMIRIRYNHNDTVMLLSPTALRDLLSTNEQDFVKPTGGRNFLVRILGSGLLLSEGLVHARQKKQLNTSFRVQNVRALHDLMLLKTGILLKNMEKQIHQAPEHGVDINDWASKVTLDIIGAALMSKDYDSLNKEHQPVNEAFGALTRASPGMTQLFMLNLVLPQWLVCALPTATNATVKKHVRTVRESCEASLAELKNQMKEGTHDGSDILTSIVADPDASHTEVIDQMITFLGAGHETTAASIAWVTHLLTLPENEHYQDRLREELRAHPDCTASPTAVEALPWLNAICEETLRIFPPVTNTARKAIRDTTIANTRIRRGQMIAVFPWAINRNPKYWGGKDAAKFIPERWLDERPDGTLHINNHGGAASNYCNLTFLQGNRSCIGKGFAKAELRLVVAKMFGDFRVARLPGDNGKVNPVGSVTIKPEGGLFVTLTRVD</sequence>
<evidence type="ECO:0000313" key="6">
    <source>
        <dbReference type="EMBL" id="KAK4508759.1"/>
    </source>
</evidence>
<comment type="cofactor">
    <cofactor evidence="1">
        <name>heme</name>
        <dbReference type="ChEBI" id="CHEBI:30413"/>
    </cofactor>
</comment>
<keyword evidence="5" id="KW-0812">Transmembrane</keyword>
<dbReference type="Gene3D" id="1.10.630.10">
    <property type="entry name" value="Cytochrome P450"/>
    <property type="match status" value="1"/>
</dbReference>
<evidence type="ECO:0000256" key="2">
    <source>
        <dbReference type="ARBA" id="ARBA00010617"/>
    </source>
</evidence>
<dbReference type="Proteomes" id="UP001305779">
    <property type="component" value="Unassembled WGS sequence"/>
</dbReference>
<dbReference type="InterPro" id="IPR036396">
    <property type="entry name" value="Cyt_P450_sf"/>
</dbReference>
<dbReference type="InterPro" id="IPR001128">
    <property type="entry name" value="Cyt_P450"/>
</dbReference>
<accession>A0ABR0F470</accession>
<dbReference type="Pfam" id="PF00067">
    <property type="entry name" value="p450"/>
    <property type="match status" value="1"/>
</dbReference>
<dbReference type="PRINTS" id="PR00465">
    <property type="entry name" value="EP450IV"/>
</dbReference>
<keyword evidence="5" id="KW-1133">Transmembrane helix</keyword>
<proteinExistence type="inferred from homology"/>
<keyword evidence="5" id="KW-0472">Membrane</keyword>
<organism evidence="6 7">
    <name type="scientific">Zasmidium cellare</name>
    <name type="common">Wine cellar mold</name>
    <name type="synonym">Racodium cellare</name>
    <dbReference type="NCBI Taxonomy" id="395010"/>
    <lineage>
        <taxon>Eukaryota</taxon>
        <taxon>Fungi</taxon>
        <taxon>Dikarya</taxon>
        <taxon>Ascomycota</taxon>
        <taxon>Pezizomycotina</taxon>
        <taxon>Dothideomycetes</taxon>
        <taxon>Dothideomycetidae</taxon>
        <taxon>Mycosphaerellales</taxon>
        <taxon>Mycosphaerellaceae</taxon>
        <taxon>Zasmidium</taxon>
    </lineage>
</organism>
<dbReference type="PRINTS" id="PR00385">
    <property type="entry name" value="P450"/>
</dbReference>
<comment type="caution">
    <text evidence="6">The sequence shown here is derived from an EMBL/GenBank/DDBJ whole genome shotgun (WGS) entry which is preliminary data.</text>
</comment>
<evidence type="ECO:0000256" key="3">
    <source>
        <dbReference type="ARBA" id="ARBA00022723"/>
    </source>
</evidence>
<keyword evidence="7" id="KW-1185">Reference proteome</keyword>
<gene>
    <name evidence="6" type="ORF">PRZ48_002498</name>
</gene>
<dbReference type="PANTHER" id="PTHR24305:SF166">
    <property type="entry name" value="CYTOCHROME P450 12A4, MITOCHONDRIAL-RELATED"/>
    <property type="match status" value="1"/>
</dbReference>
<dbReference type="InterPro" id="IPR050121">
    <property type="entry name" value="Cytochrome_P450_monoxygenase"/>
</dbReference>
<evidence type="ECO:0008006" key="8">
    <source>
        <dbReference type="Google" id="ProtNLM"/>
    </source>
</evidence>
<dbReference type="SUPFAM" id="SSF48264">
    <property type="entry name" value="Cytochrome P450"/>
    <property type="match status" value="1"/>
</dbReference>
<dbReference type="EMBL" id="JAXOVC010000001">
    <property type="protein sequence ID" value="KAK4508759.1"/>
    <property type="molecule type" value="Genomic_DNA"/>
</dbReference>
<protein>
    <recommendedName>
        <fullName evidence="8">Cytochrome P450</fullName>
    </recommendedName>
</protein>
<feature type="transmembrane region" description="Helical" evidence="5">
    <location>
        <begin position="30"/>
        <end position="48"/>
    </location>
</feature>
<dbReference type="InterPro" id="IPR002403">
    <property type="entry name" value="Cyt_P450_E_grp-IV"/>
</dbReference>
<evidence type="ECO:0000256" key="4">
    <source>
        <dbReference type="ARBA" id="ARBA00023004"/>
    </source>
</evidence>
<name>A0ABR0F470_ZASCE</name>
<dbReference type="PANTHER" id="PTHR24305">
    <property type="entry name" value="CYTOCHROME P450"/>
    <property type="match status" value="1"/>
</dbReference>
<evidence type="ECO:0000256" key="5">
    <source>
        <dbReference type="SAM" id="Phobius"/>
    </source>
</evidence>